<dbReference type="AlphaFoldDB" id="A0A8D8F1N1"/>
<name>A0A8D8F1N1_CULPI</name>
<organism evidence="2">
    <name type="scientific">Culex pipiens</name>
    <name type="common">House mosquito</name>
    <dbReference type="NCBI Taxonomy" id="7175"/>
    <lineage>
        <taxon>Eukaryota</taxon>
        <taxon>Metazoa</taxon>
        <taxon>Ecdysozoa</taxon>
        <taxon>Arthropoda</taxon>
        <taxon>Hexapoda</taxon>
        <taxon>Insecta</taxon>
        <taxon>Pterygota</taxon>
        <taxon>Neoptera</taxon>
        <taxon>Endopterygota</taxon>
        <taxon>Diptera</taxon>
        <taxon>Nematocera</taxon>
        <taxon>Culicoidea</taxon>
        <taxon>Culicidae</taxon>
        <taxon>Culicinae</taxon>
        <taxon>Culicini</taxon>
        <taxon>Culex</taxon>
        <taxon>Culex</taxon>
    </lineage>
</organism>
<protein>
    <submittedName>
        <fullName evidence="2">(northern house mosquito) hypothetical protein</fullName>
    </submittedName>
</protein>
<feature type="compositionally biased region" description="Basic residues" evidence="1">
    <location>
        <begin position="95"/>
        <end position="104"/>
    </location>
</feature>
<accession>A0A8D8F1N1</accession>
<proteinExistence type="predicted"/>
<dbReference type="EMBL" id="HBUE01027832">
    <property type="protein sequence ID" value="CAG6455141.1"/>
    <property type="molecule type" value="Transcribed_RNA"/>
</dbReference>
<dbReference type="EMBL" id="HBUE01027831">
    <property type="protein sequence ID" value="CAG6455139.1"/>
    <property type="molecule type" value="Transcribed_RNA"/>
</dbReference>
<evidence type="ECO:0000313" key="2">
    <source>
        <dbReference type="EMBL" id="CAG6455141.1"/>
    </source>
</evidence>
<evidence type="ECO:0000256" key="1">
    <source>
        <dbReference type="SAM" id="MobiDB-lite"/>
    </source>
</evidence>
<feature type="region of interest" description="Disordered" evidence="1">
    <location>
        <begin position="80"/>
        <end position="104"/>
    </location>
</feature>
<sequence>MPALPARRYQFAIRTSVRWTPTVQAGWLASVERARIRVSRRNHAPSMPFVPYRTHCRCVQCTACARKVTWAMPKNNACQYHQSSRDAVRTSNAQRPRRAATGRA</sequence>
<dbReference type="EMBL" id="HBUE01027833">
    <property type="protein sequence ID" value="CAG6455145.1"/>
    <property type="molecule type" value="Transcribed_RNA"/>
</dbReference>
<dbReference type="EMBL" id="HBUE01027830">
    <property type="protein sequence ID" value="CAG6455135.1"/>
    <property type="molecule type" value="Transcribed_RNA"/>
</dbReference>
<reference evidence="2" key="1">
    <citation type="submission" date="2021-05" db="EMBL/GenBank/DDBJ databases">
        <authorList>
            <person name="Alioto T."/>
            <person name="Alioto T."/>
            <person name="Gomez Garrido J."/>
        </authorList>
    </citation>
    <scope>NUCLEOTIDE SEQUENCE</scope>
</reference>